<feature type="region of interest" description="Disordered" evidence="1">
    <location>
        <begin position="153"/>
        <end position="203"/>
    </location>
</feature>
<dbReference type="EMBL" id="JADLQX010000030">
    <property type="protein sequence ID" value="MBF6301650.1"/>
    <property type="molecule type" value="Genomic_DNA"/>
</dbReference>
<dbReference type="RefSeq" id="WP_195132871.1">
    <property type="nucleotide sequence ID" value="NZ_JADLQX010000030.1"/>
</dbReference>
<reference evidence="2 3" key="1">
    <citation type="submission" date="2020-10" db="EMBL/GenBank/DDBJ databases">
        <title>Identification of Nocardia species via Next-generation sequencing and recognition of intraspecies genetic diversity.</title>
        <authorList>
            <person name="Li P."/>
            <person name="Li P."/>
            <person name="Lu B."/>
        </authorList>
    </citation>
    <scope>NUCLEOTIDE SEQUENCE [LARGE SCALE GENOMIC DNA]</scope>
    <source>
        <strain evidence="2 3">BJ06-0157</strain>
    </source>
</reference>
<sequence>MDALRSPVMFYGSDADPRHLLNTEKATHIETLHGLTEDQRFLLAAMGSGQIAYALGSHWGMEYLFDSHAGGTIHTAVEMLRPEWEHGWYDVMRGRIELEVGGEVVVKLTRRRMETYAAALPEDLRATLYASYRNRDDDVLDRMVWDALALPPRPDLPPVRPSTRPRGYSSHMETIPEAETDEQPDDEDGGGEETASCHYSTGRLTSAQARTVNTWRQQLTLTDPQWNTPNQRPLASSSDCIAAAVTDLLDRARPGHLELVRYADRMREQQRANRAGTFPAGSVVSFYLPPSYADRLDQLLTDAQQHHADTLDQAREQVLAELPGRANATTRVMRMMSVVGSLNIPIKAYRLPAGTLARMAIDRWADKPAATVVAAAVAYGREYHAQQHRARKDMGVG</sequence>
<evidence type="ECO:0000256" key="1">
    <source>
        <dbReference type="SAM" id="MobiDB-lite"/>
    </source>
</evidence>
<accession>A0ABS0CYR5</accession>
<keyword evidence="3" id="KW-1185">Reference proteome</keyword>
<name>A0ABS0CYR5_9NOCA</name>
<evidence type="ECO:0000313" key="3">
    <source>
        <dbReference type="Proteomes" id="UP000702209"/>
    </source>
</evidence>
<protein>
    <submittedName>
        <fullName evidence="2">Uncharacterized protein</fullName>
    </submittedName>
</protein>
<proteinExistence type="predicted"/>
<gene>
    <name evidence="2" type="ORF">IU459_29530</name>
</gene>
<feature type="compositionally biased region" description="Acidic residues" evidence="1">
    <location>
        <begin position="176"/>
        <end position="191"/>
    </location>
</feature>
<evidence type="ECO:0000313" key="2">
    <source>
        <dbReference type="EMBL" id="MBF6301650.1"/>
    </source>
</evidence>
<organism evidence="2 3">
    <name type="scientific">Nocardia amamiensis</name>
    <dbReference type="NCBI Taxonomy" id="404578"/>
    <lineage>
        <taxon>Bacteria</taxon>
        <taxon>Bacillati</taxon>
        <taxon>Actinomycetota</taxon>
        <taxon>Actinomycetes</taxon>
        <taxon>Mycobacteriales</taxon>
        <taxon>Nocardiaceae</taxon>
        <taxon>Nocardia</taxon>
    </lineage>
</organism>
<dbReference type="Proteomes" id="UP000702209">
    <property type="component" value="Unassembled WGS sequence"/>
</dbReference>
<comment type="caution">
    <text evidence="2">The sequence shown here is derived from an EMBL/GenBank/DDBJ whole genome shotgun (WGS) entry which is preliminary data.</text>
</comment>